<feature type="transmembrane region" description="Helical" evidence="1">
    <location>
        <begin position="100"/>
        <end position="119"/>
    </location>
</feature>
<evidence type="ECO:0000313" key="2">
    <source>
        <dbReference type="EMBL" id="SDI12648.1"/>
    </source>
</evidence>
<keyword evidence="1" id="KW-0472">Membrane</keyword>
<feature type="transmembrane region" description="Helical" evidence="1">
    <location>
        <begin position="131"/>
        <end position="152"/>
    </location>
</feature>
<accession>A0A1G8I179</accession>
<protein>
    <submittedName>
        <fullName evidence="2">Uncharacterized protein</fullName>
    </submittedName>
</protein>
<gene>
    <name evidence="2" type="ORF">SAMN05443529_12712</name>
</gene>
<feature type="transmembrane region" description="Helical" evidence="1">
    <location>
        <begin position="59"/>
        <end position="80"/>
    </location>
</feature>
<evidence type="ECO:0000256" key="1">
    <source>
        <dbReference type="SAM" id="Phobius"/>
    </source>
</evidence>
<feature type="transmembrane region" description="Helical" evidence="1">
    <location>
        <begin position="195"/>
        <end position="213"/>
    </location>
</feature>
<proteinExistence type="predicted"/>
<evidence type="ECO:0000313" key="3">
    <source>
        <dbReference type="Proteomes" id="UP000198656"/>
    </source>
</evidence>
<dbReference type="RefSeq" id="WP_092335167.1">
    <property type="nucleotide sequence ID" value="NZ_FNCP01000027.1"/>
</dbReference>
<feature type="transmembrane region" description="Helical" evidence="1">
    <location>
        <begin position="35"/>
        <end position="52"/>
    </location>
</feature>
<dbReference type="OrthoDB" id="5739127at2"/>
<organism evidence="2 3">
    <name type="scientific">Desulfosporosinus hippei DSM 8344</name>
    <dbReference type="NCBI Taxonomy" id="1121419"/>
    <lineage>
        <taxon>Bacteria</taxon>
        <taxon>Bacillati</taxon>
        <taxon>Bacillota</taxon>
        <taxon>Clostridia</taxon>
        <taxon>Eubacteriales</taxon>
        <taxon>Desulfitobacteriaceae</taxon>
        <taxon>Desulfosporosinus</taxon>
    </lineage>
</organism>
<reference evidence="3" key="1">
    <citation type="submission" date="2016-10" db="EMBL/GenBank/DDBJ databases">
        <authorList>
            <person name="Varghese N."/>
            <person name="Submissions S."/>
        </authorList>
    </citation>
    <scope>NUCLEOTIDE SEQUENCE [LARGE SCALE GENOMIC DNA]</scope>
    <source>
        <strain evidence="3">DSM 8344</strain>
    </source>
</reference>
<dbReference type="AlphaFoldDB" id="A0A1G8I179"/>
<sequence length="232" mass="24694">MASLSEVFNKLTFIFLALLLVVIMAGELILEPRHLATWPAFLIMIFYFMSHMNIKEAPAILIGSAFGLLNLVLITYFLGVIVPMMGGDMAKATDPHNAEIIFIGKLIYIAIFVAAIVFLKDIVPWVFNNYAFMCFTVAGAVSAGYTVATIAAHTVAGYANAVVAKGGNPEAIAAMKAATDKAIAATVPHVNVFEWIGIELIGGGIFIVAIYGINKLVTKLAIAAAAKNNVQG</sequence>
<dbReference type="Proteomes" id="UP000198656">
    <property type="component" value="Unassembled WGS sequence"/>
</dbReference>
<keyword evidence="1" id="KW-1133">Transmembrane helix</keyword>
<keyword evidence="3" id="KW-1185">Reference proteome</keyword>
<keyword evidence="1" id="KW-0812">Transmembrane</keyword>
<name>A0A1G8I179_9FIRM</name>
<dbReference type="EMBL" id="FNCP01000027">
    <property type="protein sequence ID" value="SDI12648.1"/>
    <property type="molecule type" value="Genomic_DNA"/>
</dbReference>